<dbReference type="EMBL" id="JACGCM010002432">
    <property type="protein sequence ID" value="KAF6139930.1"/>
    <property type="molecule type" value="Genomic_DNA"/>
</dbReference>
<dbReference type="FunFam" id="3.30.420.40:FF:000028">
    <property type="entry name" value="heat shock 70 kDa protein-like"/>
    <property type="match status" value="1"/>
</dbReference>
<dbReference type="AlphaFoldDB" id="A0A7J7LBM9"/>
<evidence type="ECO:0000256" key="1">
    <source>
        <dbReference type="ARBA" id="ARBA00007381"/>
    </source>
</evidence>
<comment type="similarity">
    <text evidence="1">Belongs to the heat shock protein 70 family.</text>
</comment>
<keyword evidence="2" id="KW-0547">Nucleotide-binding</keyword>
<keyword evidence="6" id="KW-1185">Reference proteome</keyword>
<dbReference type="Proteomes" id="UP000541444">
    <property type="component" value="Unassembled WGS sequence"/>
</dbReference>
<evidence type="ECO:0000256" key="4">
    <source>
        <dbReference type="SAM" id="MobiDB-lite"/>
    </source>
</evidence>
<name>A0A7J7LBM9_9MAGN</name>
<organism evidence="5 6">
    <name type="scientific">Kingdonia uniflora</name>
    <dbReference type="NCBI Taxonomy" id="39325"/>
    <lineage>
        <taxon>Eukaryota</taxon>
        <taxon>Viridiplantae</taxon>
        <taxon>Streptophyta</taxon>
        <taxon>Embryophyta</taxon>
        <taxon>Tracheophyta</taxon>
        <taxon>Spermatophyta</taxon>
        <taxon>Magnoliopsida</taxon>
        <taxon>Ranunculales</taxon>
        <taxon>Circaeasteraceae</taxon>
        <taxon>Kingdonia</taxon>
    </lineage>
</organism>
<keyword evidence="3" id="KW-0067">ATP-binding</keyword>
<reference evidence="5 6" key="1">
    <citation type="journal article" date="2020" name="IScience">
        <title>Genome Sequencing of the Endangered Kingdonia uniflora (Circaeasteraceae, Ranunculales) Reveals Potential Mechanisms of Evolutionary Specialization.</title>
        <authorList>
            <person name="Sun Y."/>
            <person name="Deng T."/>
            <person name="Zhang A."/>
            <person name="Moore M.J."/>
            <person name="Landis J.B."/>
            <person name="Lin N."/>
            <person name="Zhang H."/>
            <person name="Zhang X."/>
            <person name="Huang J."/>
            <person name="Zhang X."/>
            <person name="Sun H."/>
            <person name="Wang H."/>
        </authorList>
    </citation>
    <scope>NUCLEOTIDE SEQUENCE [LARGE SCALE GENOMIC DNA]</scope>
    <source>
        <strain evidence="5">TB1705</strain>
        <tissue evidence="5">Leaf</tissue>
    </source>
</reference>
<dbReference type="InterPro" id="IPR043129">
    <property type="entry name" value="ATPase_NBD"/>
</dbReference>
<evidence type="ECO:0000313" key="6">
    <source>
        <dbReference type="Proteomes" id="UP000541444"/>
    </source>
</evidence>
<dbReference type="PANTHER" id="PTHR19375">
    <property type="entry name" value="HEAT SHOCK PROTEIN 70KDA"/>
    <property type="match status" value="1"/>
</dbReference>
<dbReference type="Pfam" id="PF00012">
    <property type="entry name" value="HSP70"/>
    <property type="match status" value="1"/>
</dbReference>
<evidence type="ECO:0000256" key="3">
    <source>
        <dbReference type="ARBA" id="ARBA00022840"/>
    </source>
</evidence>
<dbReference type="GO" id="GO:0140662">
    <property type="term" value="F:ATP-dependent protein folding chaperone"/>
    <property type="evidence" value="ECO:0007669"/>
    <property type="project" value="InterPro"/>
</dbReference>
<dbReference type="Gene3D" id="3.30.420.40">
    <property type="match status" value="2"/>
</dbReference>
<protein>
    <submittedName>
        <fullName evidence="5">Uncharacterized protein</fullName>
    </submittedName>
</protein>
<accession>A0A7J7LBM9</accession>
<proteinExistence type="inferred from homology"/>
<feature type="region of interest" description="Disordered" evidence="4">
    <location>
        <begin position="23"/>
        <end position="44"/>
    </location>
</feature>
<dbReference type="InterPro" id="IPR013126">
    <property type="entry name" value="Hsp_70_fam"/>
</dbReference>
<gene>
    <name evidence="5" type="ORF">GIB67_028798</name>
</gene>
<sequence>MYAVHNIQVSSKQVTVPVFVPRNNPTADNGVNSRRESVSTEKSNLSMVRKLTDIRNPTGSKYQTAKLTIGAESEPLRRMTNCVVNSAVPNFHFSLFTKQEASEVSGDTHVSINSVAENFGKTMSPDVPLSSSRKILNNVWKSTTPEEVLSIFLVDLRVMAELQLKRAVRNVVLTIPVSFSRFQLTRIERACAMAELFVVRLIPEPTAVALLYGQHQQQTVHDSMGSGSKNIAMIFNMGDGYYDVCVSATTGGVSRSKPCQVVTLEERYCSEHNASSLAQYGQSFLEPC</sequence>
<evidence type="ECO:0000256" key="2">
    <source>
        <dbReference type="ARBA" id="ARBA00022741"/>
    </source>
</evidence>
<feature type="compositionally biased region" description="Polar residues" evidence="4">
    <location>
        <begin position="23"/>
        <end position="32"/>
    </location>
</feature>
<comment type="caution">
    <text evidence="5">The sequence shown here is derived from an EMBL/GenBank/DDBJ whole genome shotgun (WGS) entry which is preliminary data.</text>
</comment>
<dbReference type="Gene3D" id="3.30.30.30">
    <property type="match status" value="1"/>
</dbReference>
<evidence type="ECO:0000313" key="5">
    <source>
        <dbReference type="EMBL" id="KAF6139930.1"/>
    </source>
</evidence>
<dbReference type="SUPFAM" id="SSF53067">
    <property type="entry name" value="Actin-like ATPase domain"/>
    <property type="match status" value="1"/>
</dbReference>
<dbReference type="GO" id="GO:0005524">
    <property type="term" value="F:ATP binding"/>
    <property type="evidence" value="ECO:0007669"/>
    <property type="project" value="UniProtKB-KW"/>
</dbReference>